<comment type="caution">
    <text evidence="3">The sequence shown here is derived from an EMBL/GenBank/DDBJ whole genome shotgun (WGS) entry which is preliminary data.</text>
</comment>
<protein>
    <submittedName>
        <fullName evidence="3">Uncharacterized protein</fullName>
    </submittedName>
</protein>
<evidence type="ECO:0000256" key="1">
    <source>
        <dbReference type="SAM" id="Phobius"/>
    </source>
</evidence>
<dbReference type="AlphaFoldDB" id="A0A8T0KAF5"/>
<feature type="transmembrane region" description="Helical" evidence="1">
    <location>
        <begin position="75"/>
        <end position="93"/>
    </location>
</feature>
<accession>A0A8T0KAF5</accession>
<gene>
    <name evidence="3" type="ORF">HKW66_Vig0230450</name>
</gene>
<evidence type="ECO:0000256" key="2">
    <source>
        <dbReference type="SAM" id="SignalP"/>
    </source>
</evidence>
<reference evidence="3 4" key="1">
    <citation type="submission" date="2020-05" db="EMBL/GenBank/DDBJ databases">
        <title>Vigna angularis (adzuki bean) Var. LongXiaoDou No. 4 denovo assembly.</title>
        <authorList>
            <person name="Xiang H."/>
        </authorList>
    </citation>
    <scope>NUCLEOTIDE SEQUENCE [LARGE SCALE GENOMIC DNA]</scope>
    <source>
        <tissue evidence="3">Leaf</tissue>
    </source>
</reference>
<feature type="transmembrane region" description="Helical" evidence="1">
    <location>
        <begin position="36"/>
        <end position="54"/>
    </location>
</feature>
<dbReference type="Proteomes" id="UP000743370">
    <property type="component" value="Unassembled WGS sequence"/>
</dbReference>
<feature type="signal peptide" evidence="2">
    <location>
        <begin position="1"/>
        <end position="16"/>
    </location>
</feature>
<sequence length="201" mass="21934">MARTMLLALSLVAVVAYLGTRGPLNAFSGEEFREVVVVDFVLVIVVVFGIKEVGVIRIGSNVIGLLKEDTFGEGLLEIESVVVDFVLVIVVVIKEVGVIRIGSNVIGLLKEDTFGEGLLEIERGSGRRQEEEWVVIGYQVVFLVGPLGIGGDILGVSCFLAMVPASVWIVFQDRISRRQLITSSVSLKNGSDPKGYRWKWL</sequence>
<name>A0A8T0KAF5_PHAAN</name>
<keyword evidence="1" id="KW-1133">Transmembrane helix</keyword>
<organism evidence="3 4">
    <name type="scientific">Phaseolus angularis</name>
    <name type="common">Azuki bean</name>
    <name type="synonym">Vigna angularis</name>
    <dbReference type="NCBI Taxonomy" id="3914"/>
    <lineage>
        <taxon>Eukaryota</taxon>
        <taxon>Viridiplantae</taxon>
        <taxon>Streptophyta</taxon>
        <taxon>Embryophyta</taxon>
        <taxon>Tracheophyta</taxon>
        <taxon>Spermatophyta</taxon>
        <taxon>Magnoliopsida</taxon>
        <taxon>eudicotyledons</taxon>
        <taxon>Gunneridae</taxon>
        <taxon>Pentapetalae</taxon>
        <taxon>rosids</taxon>
        <taxon>fabids</taxon>
        <taxon>Fabales</taxon>
        <taxon>Fabaceae</taxon>
        <taxon>Papilionoideae</taxon>
        <taxon>50 kb inversion clade</taxon>
        <taxon>NPAAA clade</taxon>
        <taxon>indigoferoid/millettioid clade</taxon>
        <taxon>Phaseoleae</taxon>
        <taxon>Vigna</taxon>
    </lineage>
</organism>
<proteinExistence type="predicted"/>
<evidence type="ECO:0000313" key="3">
    <source>
        <dbReference type="EMBL" id="KAG2396770.1"/>
    </source>
</evidence>
<evidence type="ECO:0000313" key="4">
    <source>
        <dbReference type="Proteomes" id="UP000743370"/>
    </source>
</evidence>
<keyword evidence="1" id="KW-0812">Transmembrane</keyword>
<feature type="transmembrane region" description="Helical" evidence="1">
    <location>
        <begin position="153"/>
        <end position="171"/>
    </location>
</feature>
<keyword evidence="1" id="KW-0472">Membrane</keyword>
<keyword evidence="2" id="KW-0732">Signal</keyword>
<feature type="chain" id="PRO_5035852762" evidence="2">
    <location>
        <begin position="17"/>
        <end position="201"/>
    </location>
</feature>
<dbReference type="EMBL" id="JABFOF010000005">
    <property type="protein sequence ID" value="KAG2396770.1"/>
    <property type="molecule type" value="Genomic_DNA"/>
</dbReference>